<dbReference type="InterPro" id="IPR005883">
    <property type="entry name" value="PilM"/>
</dbReference>
<sequence length="149" mass="15395">MARGTTNAVGLDIGADAIKAVQLRKTGQGLRVVGRPGYVPTPSGSVSGGVVVDEDAVAGTIRQMVADCGCTTKDVVASVGGTTSVTVRVVTMPQMSGAELTDAMDYELDRQVPFPIDQVIYDYQIIESADGGEGDEMSVLLAAAQEDTV</sequence>
<dbReference type="Pfam" id="PF11104">
    <property type="entry name" value="PilM_2"/>
    <property type="match status" value="1"/>
</dbReference>
<dbReference type="SUPFAM" id="SSF53067">
    <property type="entry name" value="Actin-like ATPase domain"/>
    <property type="match status" value="1"/>
</dbReference>
<dbReference type="AlphaFoldDB" id="X0YLN5"/>
<reference evidence="2" key="1">
    <citation type="journal article" date="2014" name="Front. Microbiol.">
        <title>High frequency of phylogenetically diverse reductive dehalogenase-homologous genes in deep subseafloor sedimentary metagenomes.</title>
        <authorList>
            <person name="Kawai M."/>
            <person name="Futagami T."/>
            <person name="Toyoda A."/>
            <person name="Takaki Y."/>
            <person name="Nishi S."/>
            <person name="Hori S."/>
            <person name="Arai W."/>
            <person name="Tsubouchi T."/>
            <person name="Morono Y."/>
            <person name="Uchiyama I."/>
            <person name="Ito T."/>
            <person name="Fujiyama A."/>
            <person name="Inagaki F."/>
            <person name="Takami H."/>
        </authorList>
    </citation>
    <scope>NUCLEOTIDE SEQUENCE</scope>
    <source>
        <strain evidence="2">Expedition CK06-06</strain>
    </source>
</reference>
<feature type="domain" description="SHS2" evidence="1">
    <location>
        <begin position="8"/>
        <end position="143"/>
    </location>
</feature>
<comment type="caution">
    <text evidence="2">The sequence shown here is derived from an EMBL/GenBank/DDBJ whole genome shotgun (WGS) entry which is preliminary data.</text>
</comment>
<dbReference type="PANTHER" id="PTHR32432">
    <property type="entry name" value="CELL DIVISION PROTEIN FTSA-RELATED"/>
    <property type="match status" value="1"/>
</dbReference>
<dbReference type="Gene3D" id="3.30.1490.300">
    <property type="match status" value="1"/>
</dbReference>
<name>X0YLN5_9ZZZZ</name>
<proteinExistence type="predicted"/>
<evidence type="ECO:0000259" key="1">
    <source>
        <dbReference type="SMART" id="SM00842"/>
    </source>
</evidence>
<organism evidence="2">
    <name type="scientific">marine sediment metagenome</name>
    <dbReference type="NCBI Taxonomy" id="412755"/>
    <lineage>
        <taxon>unclassified sequences</taxon>
        <taxon>metagenomes</taxon>
        <taxon>ecological metagenomes</taxon>
    </lineage>
</organism>
<dbReference type="EMBL" id="BARS01054514">
    <property type="protein sequence ID" value="GAG49438.1"/>
    <property type="molecule type" value="Genomic_DNA"/>
</dbReference>
<dbReference type="GO" id="GO:0051301">
    <property type="term" value="P:cell division"/>
    <property type="evidence" value="ECO:0007669"/>
    <property type="project" value="InterPro"/>
</dbReference>
<dbReference type="SMART" id="SM00842">
    <property type="entry name" value="FtsA"/>
    <property type="match status" value="1"/>
</dbReference>
<dbReference type="InterPro" id="IPR050696">
    <property type="entry name" value="FtsA/MreB"/>
</dbReference>
<dbReference type="Gene3D" id="3.30.420.40">
    <property type="match status" value="1"/>
</dbReference>
<dbReference type="InterPro" id="IPR003494">
    <property type="entry name" value="SHS2_FtsA"/>
</dbReference>
<feature type="non-terminal residue" evidence="2">
    <location>
        <position position="149"/>
    </location>
</feature>
<accession>X0YLN5</accession>
<dbReference type="InterPro" id="IPR043129">
    <property type="entry name" value="ATPase_NBD"/>
</dbReference>
<gene>
    <name evidence="2" type="ORF">S01H1_80691</name>
</gene>
<protein>
    <recommendedName>
        <fullName evidence="1">SHS2 domain-containing protein</fullName>
    </recommendedName>
</protein>
<dbReference type="PANTHER" id="PTHR32432:SF3">
    <property type="entry name" value="ETHANOLAMINE UTILIZATION PROTEIN EUTJ"/>
    <property type="match status" value="1"/>
</dbReference>
<evidence type="ECO:0000313" key="2">
    <source>
        <dbReference type="EMBL" id="GAG49438.1"/>
    </source>
</evidence>